<sequence length="227" mass="25300">MLDPLLEVVNLHIGKGETVSSVVADKFTTRHTEFGGEDKRGLEKFFRIAFDVCEEAVDSEHAERRCINLIMDVDTKKVLGFERSTTGAASPAAPGGREFNRHGRKLNPHREAPSTFGPPLRISTPLRFLHQQSQPESFNRVMSYLLLEYVFNFNEVSKNLLPVIGGIPDELGQRGLQENKEIPLSDKLSGENQFIEWPHSALAAKAAAPCLRPAPRARLEAPVFLND</sequence>
<evidence type="ECO:0000313" key="3">
    <source>
        <dbReference type="Proteomes" id="UP000299102"/>
    </source>
</evidence>
<evidence type="ECO:0000256" key="1">
    <source>
        <dbReference type="SAM" id="MobiDB-lite"/>
    </source>
</evidence>
<gene>
    <name evidence="2" type="ORF">EVAR_42797_1</name>
</gene>
<organism evidence="2 3">
    <name type="scientific">Eumeta variegata</name>
    <name type="common">Bagworm moth</name>
    <name type="synonym">Eumeta japonica</name>
    <dbReference type="NCBI Taxonomy" id="151549"/>
    <lineage>
        <taxon>Eukaryota</taxon>
        <taxon>Metazoa</taxon>
        <taxon>Ecdysozoa</taxon>
        <taxon>Arthropoda</taxon>
        <taxon>Hexapoda</taxon>
        <taxon>Insecta</taxon>
        <taxon>Pterygota</taxon>
        <taxon>Neoptera</taxon>
        <taxon>Endopterygota</taxon>
        <taxon>Lepidoptera</taxon>
        <taxon>Glossata</taxon>
        <taxon>Ditrysia</taxon>
        <taxon>Tineoidea</taxon>
        <taxon>Psychidae</taxon>
        <taxon>Oiketicinae</taxon>
        <taxon>Eumeta</taxon>
    </lineage>
</organism>
<keyword evidence="3" id="KW-1185">Reference proteome</keyword>
<name>A0A4C1WKR5_EUMVA</name>
<dbReference type="EMBL" id="BGZK01000584">
    <property type="protein sequence ID" value="GBP51613.1"/>
    <property type="molecule type" value="Genomic_DNA"/>
</dbReference>
<protein>
    <submittedName>
        <fullName evidence="2">Uncharacterized protein</fullName>
    </submittedName>
</protein>
<evidence type="ECO:0000313" key="2">
    <source>
        <dbReference type="EMBL" id="GBP51613.1"/>
    </source>
</evidence>
<proteinExistence type="predicted"/>
<dbReference type="AlphaFoldDB" id="A0A4C1WKR5"/>
<reference evidence="2 3" key="1">
    <citation type="journal article" date="2019" name="Commun. Biol.">
        <title>The bagworm genome reveals a unique fibroin gene that provides high tensile strength.</title>
        <authorList>
            <person name="Kono N."/>
            <person name="Nakamura H."/>
            <person name="Ohtoshi R."/>
            <person name="Tomita M."/>
            <person name="Numata K."/>
            <person name="Arakawa K."/>
        </authorList>
    </citation>
    <scope>NUCLEOTIDE SEQUENCE [LARGE SCALE GENOMIC DNA]</scope>
</reference>
<feature type="compositionally biased region" description="Low complexity" evidence="1">
    <location>
        <begin position="85"/>
        <end position="97"/>
    </location>
</feature>
<accession>A0A4C1WKR5</accession>
<comment type="caution">
    <text evidence="2">The sequence shown here is derived from an EMBL/GenBank/DDBJ whole genome shotgun (WGS) entry which is preliminary data.</text>
</comment>
<feature type="region of interest" description="Disordered" evidence="1">
    <location>
        <begin position="85"/>
        <end position="117"/>
    </location>
</feature>
<dbReference type="Proteomes" id="UP000299102">
    <property type="component" value="Unassembled WGS sequence"/>
</dbReference>